<name>A0A2V4NNX8_9RHOB</name>
<evidence type="ECO:0000313" key="6">
    <source>
        <dbReference type="Proteomes" id="UP000248012"/>
    </source>
</evidence>
<dbReference type="SUPFAM" id="SSF48452">
    <property type="entry name" value="TPR-like"/>
    <property type="match status" value="3"/>
</dbReference>
<reference evidence="5 6" key="1">
    <citation type="submission" date="2018-05" db="EMBL/GenBank/DDBJ databases">
        <title>Oceanovita maritima gen. nov., sp. nov., a marine bacterium in the family Rhodobacteraceae isolated from surface seawater of Lundu port Xiamen, China.</title>
        <authorList>
            <person name="Hetharua B.H."/>
            <person name="Min D."/>
            <person name="Liao H."/>
            <person name="Tian Y."/>
        </authorList>
    </citation>
    <scope>NUCLEOTIDE SEQUENCE [LARGE SCALE GENOMIC DNA]</scope>
    <source>
        <strain evidence="5 6">FSX-11</strain>
    </source>
</reference>
<dbReference type="OrthoDB" id="9766710at2"/>
<keyword evidence="1" id="KW-0677">Repeat</keyword>
<dbReference type="Pfam" id="PF13432">
    <property type="entry name" value="TPR_16"/>
    <property type="match status" value="1"/>
</dbReference>
<dbReference type="Pfam" id="PF07719">
    <property type="entry name" value="TPR_2"/>
    <property type="match status" value="1"/>
</dbReference>
<dbReference type="SMART" id="SM00028">
    <property type="entry name" value="TPR"/>
    <property type="match status" value="7"/>
</dbReference>
<evidence type="ECO:0000256" key="4">
    <source>
        <dbReference type="SAM" id="SignalP"/>
    </source>
</evidence>
<accession>A0A2V4NNX8</accession>
<dbReference type="Proteomes" id="UP000248012">
    <property type="component" value="Unassembled WGS sequence"/>
</dbReference>
<dbReference type="InterPro" id="IPR011990">
    <property type="entry name" value="TPR-like_helical_dom_sf"/>
</dbReference>
<feature type="chain" id="PRO_5016144759" evidence="4">
    <location>
        <begin position="29"/>
        <end position="584"/>
    </location>
</feature>
<gene>
    <name evidence="5" type="ORF">DI396_06835</name>
</gene>
<evidence type="ECO:0000313" key="5">
    <source>
        <dbReference type="EMBL" id="PYC48117.1"/>
    </source>
</evidence>
<feature type="repeat" description="TPR" evidence="3">
    <location>
        <begin position="415"/>
        <end position="448"/>
    </location>
</feature>
<feature type="signal peptide" evidence="4">
    <location>
        <begin position="1"/>
        <end position="28"/>
    </location>
</feature>
<dbReference type="AlphaFoldDB" id="A0A2V4NNX8"/>
<sequence>MLSPVSKTRGRAVILSKLRIWTSTVAMAAGLAAAMPVAPALAESLSGAYLASRQARYGSDFAAAAQYLSMALARDPSHPLLLDSAIQAFVSVGKIDLALPIARKAEADGVGSQAGRMILAANEAKTGQFEALIARAESEKGSGPLVDGLMIAWAQVGLGDMSAALKAFDAVGKERGLASFAQYHKALALASVGDFEAAEKIFVADGAGALQGTRRGMIARLQIMSQVEKTTEAVALMDQVFGSDLDPELREMRGDLEAGKPLPFSLARGAADGTAEVFYSIAGALSDEANPDYTLLYTRAALYLRPGHTDAALLAAGLLEDLEQHELAVEVYRSVPQDDPAFHAAELGRAAALRAAGKDEAAMEVLEQLARTSPDLPAVHVTIGDYLRAKDDFKGAVAAYDRALALYGDSQPSLWFLFYARGIAHEQMKDWQASEADFRKALELNPNQPQVLNYLGYSLVERGESLDEALDMIERAVASRPDSGYIVDSLGWVLFRLGRYDEAVGHMERAAELVAVDPIINDHLGDVYWSVGRKLEAEFQWQRALSFEPEEKDAARIRRKLEVGLDAVLAEEGAAPLKVANDDN</sequence>
<organism evidence="5 6">
    <name type="scientific">Litorivita pollutaquae</name>
    <dbReference type="NCBI Taxonomy" id="2200892"/>
    <lineage>
        <taxon>Bacteria</taxon>
        <taxon>Pseudomonadati</taxon>
        <taxon>Pseudomonadota</taxon>
        <taxon>Alphaproteobacteria</taxon>
        <taxon>Rhodobacterales</taxon>
        <taxon>Paracoccaceae</taxon>
        <taxon>Litorivita</taxon>
    </lineage>
</organism>
<dbReference type="PROSITE" id="PS50005">
    <property type="entry name" value="TPR"/>
    <property type="match status" value="1"/>
</dbReference>
<dbReference type="PANTHER" id="PTHR12558:SF13">
    <property type="entry name" value="CELL DIVISION CYCLE PROTEIN 27 HOMOLOG"/>
    <property type="match status" value="1"/>
</dbReference>
<dbReference type="EMBL" id="QFVT01000004">
    <property type="protein sequence ID" value="PYC48117.1"/>
    <property type="molecule type" value="Genomic_DNA"/>
</dbReference>
<evidence type="ECO:0000256" key="3">
    <source>
        <dbReference type="PROSITE-ProRule" id="PRU00339"/>
    </source>
</evidence>
<proteinExistence type="predicted"/>
<keyword evidence="4" id="KW-0732">Signal</keyword>
<dbReference type="PANTHER" id="PTHR12558">
    <property type="entry name" value="CELL DIVISION CYCLE 16,23,27"/>
    <property type="match status" value="1"/>
</dbReference>
<dbReference type="InterPro" id="IPR019734">
    <property type="entry name" value="TPR_rpt"/>
</dbReference>
<dbReference type="Gene3D" id="1.25.40.10">
    <property type="entry name" value="Tetratricopeptide repeat domain"/>
    <property type="match status" value="3"/>
</dbReference>
<evidence type="ECO:0000256" key="1">
    <source>
        <dbReference type="ARBA" id="ARBA00022737"/>
    </source>
</evidence>
<protein>
    <submittedName>
        <fullName evidence="5">Uncharacterized protein</fullName>
    </submittedName>
</protein>
<keyword evidence="2 3" id="KW-0802">TPR repeat</keyword>
<keyword evidence="6" id="KW-1185">Reference proteome</keyword>
<evidence type="ECO:0000256" key="2">
    <source>
        <dbReference type="ARBA" id="ARBA00022803"/>
    </source>
</evidence>
<comment type="caution">
    <text evidence="5">The sequence shown here is derived from an EMBL/GenBank/DDBJ whole genome shotgun (WGS) entry which is preliminary data.</text>
</comment>
<dbReference type="InterPro" id="IPR013105">
    <property type="entry name" value="TPR_2"/>
</dbReference>